<dbReference type="OrthoDB" id="6510316at2"/>
<dbReference type="Proteomes" id="UP000294555">
    <property type="component" value="Unassembled WGS sequence"/>
</dbReference>
<dbReference type="EMBL" id="SJOI01000001">
    <property type="protein sequence ID" value="TCL06547.1"/>
    <property type="molecule type" value="Genomic_DNA"/>
</dbReference>
<name>A0A4R1NHL8_9GAMM</name>
<protein>
    <submittedName>
        <fullName evidence="1">Uncharacterized protein</fullName>
    </submittedName>
</protein>
<keyword evidence="2" id="KW-1185">Reference proteome</keyword>
<dbReference type="AlphaFoldDB" id="A0A4R1NHL8"/>
<dbReference type="RefSeq" id="WP_132926044.1">
    <property type="nucleotide sequence ID" value="NZ_SJOI01000001.1"/>
</dbReference>
<accession>A0A4R1NHL8</accession>
<evidence type="ECO:0000313" key="2">
    <source>
        <dbReference type="Proteomes" id="UP000294555"/>
    </source>
</evidence>
<evidence type="ECO:0000313" key="1">
    <source>
        <dbReference type="EMBL" id="TCL06547.1"/>
    </source>
</evidence>
<sequence>MHLLSHINYGMSIEKELLSNSTNSQEYFDTKALFDSLKSISRHDGLQLNKQAKNDKSSLKDFALRLLFATSYSPVSYLASNITSKNNLSVIPGLQCNTNISSFGSKHAIKCSEHILPVMPAVNNTNTNNKFDYGVIEEHNVRRIIRSPEQSQSIHSPPKRTAFEGLTSLLISESLITSKELESTYNVIKALDGFLSKNNDAFKNVTQSLLTSSGLFGYKNQELLTQCHQQNIMAAWINSFVFNDNVEKFIVTEFITLTKKNHGKAVYTRDFANHLSKGVENLLKKRPSEYMDVNQDNPPKVILDRLLNPLMPTFFQGKVNTSAMAYSVGSIEWGFFHVGLGLAMSADINLKTLSANDISSLGIILEALLKEGFTAPNLIKLFMIPAMLYHVKYCHDNNISTDVEDIFWENRLRQHILAQYFSACDRYHAAKDPVACLTQRLDTYQSLADLAGALNNLNSNILIKPQEYYFSYYEYDVFGDVLTEEINGKKIGNWHTPDPYSLFERQSIEIADTFANVDKNVISDAFNGMHKKETQFLNAAMVKLSRVSLEYNYDSKRMQSEERFCQIEELDIRKDVDVFSATKGDEERMYALMKEKEEYQIRRITSSITSYYDYLSYFKPELDTESIKLTFSQDSNEILKDTHDSLQVLAGKLSQIHRNKMLQYLNEYGYDNTASFEKKAFFPTIVPFYICNEDDQAAEQDTKNASCSIDFAALSSIAGKSDLGLQTPIKTKYDSRTASGGMASGLAARQSFVMAMKQGSSSLVKTIELPASHELNPIALSKLGVEYLLMFDPGLEINSGLSEVMFKQIAEGVAVASRSLPSLQRLHAAFVAKKIDPAGNQLVKQYEMAHLPSMELEVPVVKVGGDTFHSKDIYLRLNPENNDIYSQKYTLAEDKTLIPVPMPQGEKLHNFLAHYNEEICTLIGDSSVYP</sequence>
<proteinExistence type="predicted"/>
<gene>
    <name evidence="1" type="ORF">EZJ58_4814</name>
</gene>
<reference evidence="1 2" key="1">
    <citation type="submission" date="2019-02" db="EMBL/GenBank/DDBJ databases">
        <title>Investigation of anaerobic lignin degradation for improved lignocellulosic biofuels.</title>
        <authorList>
            <person name="Deangelis K."/>
        </authorList>
    </citation>
    <scope>NUCLEOTIDE SEQUENCE [LARGE SCALE GENOMIC DNA]</scope>
    <source>
        <strain evidence="1 2">159R</strain>
    </source>
</reference>
<organism evidence="1 2">
    <name type="scientific">Sodalis ligni</name>
    <dbReference type="NCBI Taxonomy" id="2697027"/>
    <lineage>
        <taxon>Bacteria</taxon>
        <taxon>Pseudomonadati</taxon>
        <taxon>Pseudomonadota</taxon>
        <taxon>Gammaproteobacteria</taxon>
        <taxon>Enterobacterales</taxon>
        <taxon>Bruguierivoracaceae</taxon>
        <taxon>Sodalis</taxon>
    </lineage>
</organism>
<comment type="caution">
    <text evidence="1">The sequence shown here is derived from an EMBL/GenBank/DDBJ whole genome shotgun (WGS) entry which is preliminary data.</text>
</comment>